<evidence type="ECO:0000313" key="7">
    <source>
        <dbReference type="Proteomes" id="UP000095085"/>
    </source>
</evidence>
<keyword evidence="2" id="KW-0812">Transmembrane</keyword>
<dbReference type="PANTHER" id="PTHR15407">
    <property type="entry name" value="FUKUTIN-RELATED"/>
    <property type="match status" value="1"/>
</dbReference>
<gene>
    <name evidence="6" type="ORF">HYPBUDRAFT_108785</name>
</gene>
<reference evidence="7" key="1">
    <citation type="submission" date="2016-05" db="EMBL/GenBank/DDBJ databases">
        <title>Comparative genomics of biotechnologically important yeasts.</title>
        <authorList>
            <consortium name="DOE Joint Genome Institute"/>
            <person name="Riley R."/>
            <person name="Haridas S."/>
            <person name="Wolfe K.H."/>
            <person name="Lopes M.R."/>
            <person name="Hittinger C.T."/>
            <person name="Goker M."/>
            <person name="Salamov A."/>
            <person name="Wisecaver J."/>
            <person name="Long T.M."/>
            <person name="Aerts A.L."/>
            <person name="Barry K."/>
            <person name="Choi C."/>
            <person name="Clum A."/>
            <person name="Coughlan A.Y."/>
            <person name="Deshpande S."/>
            <person name="Douglass A.P."/>
            <person name="Hanson S.J."/>
            <person name="Klenk H.-P."/>
            <person name="Labutti K."/>
            <person name="Lapidus A."/>
            <person name="Lindquist E."/>
            <person name="Lipzen A."/>
            <person name="Meier-Kolthoff J.P."/>
            <person name="Ohm R.A."/>
            <person name="Otillar R.P."/>
            <person name="Pangilinan J."/>
            <person name="Peng Y."/>
            <person name="Rokas A."/>
            <person name="Rosa C.A."/>
            <person name="Scheuner C."/>
            <person name="Sibirny A.A."/>
            <person name="Slot J.C."/>
            <person name="Stielow J.B."/>
            <person name="Sun H."/>
            <person name="Kurtzman C.P."/>
            <person name="Blackwell M."/>
            <person name="Grigoriev I.V."/>
            <person name="Jeffries T.W."/>
        </authorList>
    </citation>
    <scope>NUCLEOTIDE SEQUENCE [LARGE SCALE GENOMIC DNA]</scope>
    <source>
        <strain evidence="7">NRRL Y-1933</strain>
    </source>
</reference>
<dbReference type="GO" id="GO:0009100">
    <property type="term" value="P:glycoprotein metabolic process"/>
    <property type="evidence" value="ECO:0007669"/>
    <property type="project" value="UniProtKB-ARBA"/>
</dbReference>
<dbReference type="GO" id="GO:0016020">
    <property type="term" value="C:membrane"/>
    <property type="evidence" value="ECO:0007669"/>
    <property type="project" value="UniProtKB-SubCell"/>
</dbReference>
<feature type="non-terminal residue" evidence="6">
    <location>
        <position position="1"/>
    </location>
</feature>
<evidence type="ECO:0000256" key="2">
    <source>
        <dbReference type="ARBA" id="ARBA00022692"/>
    </source>
</evidence>
<proteinExistence type="predicted"/>
<dbReference type="InterPro" id="IPR009644">
    <property type="entry name" value="FKTN/MNN4/W02B3.4-1"/>
</dbReference>
<comment type="subcellular location">
    <subcellularLocation>
        <location evidence="1">Membrane</location>
        <topology evidence="1">Single-pass membrane protein</topology>
    </subcellularLocation>
</comment>
<name>A0A1E4RKZ1_9ASCO</name>
<feature type="domain" description="LicD/FKTN/FKRP nucleotidyltransferase" evidence="5">
    <location>
        <begin position="217"/>
        <end position="346"/>
    </location>
</feature>
<accession>A0A1E4RKZ1</accession>
<dbReference type="Pfam" id="PF04991">
    <property type="entry name" value="LicD"/>
    <property type="match status" value="1"/>
</dbReference>
<dbReference type="GeneID" id="30993209"/>
<dbReference type="STRING" id="984485.A0A1E4RKZ1"/>
<sequence length="624" mass="72398">YCIEDTDLPYKHDDGNKLHPGFNVFKPVGKTNNEKGSLAGKSYLYSFAPPPSTIIFLTKDGSYNITTKNKKSKLLNNGIVESYIHDTKRTKINSLEVFENLQKNVPADKKNVMNDYEITIPEQNFEVNFNDVIKDLETKIRSGKKLSKNHLSYLNSLKYSIDRVNNGGPPKYFSEARLLDTLLGDHYDWRFFNGLMYGTYEQTLTLHRLVRTFLSFCRKNGITTWVAHGSLLSWYWNGIAFPWDNDIDVQVPLADLHKLSMNFNQSLIVEDFQDGFGRYFLDCGSFITLRERGNGNNNIDARFIDVDTGLYIDITGLAISNSNAPDRYQYSPNHQKDEHDHVKNNRALKVYNCRNNHFSSLNELSPMVKTFIEGEMGYIPKRYTDILAVEYPKGLLTKTFSGHIFVPQLRLWISERDLYYFLNDKSKWLRYNNYNEEYSQAISNEDSDNDVNFEDLNYELTNDQKDKLKSEAEKNQAKNLKDDDLLTIWKFSHEELLELLSKDELLMSYFSTRAMTSLHESEIQNLLFGKSSKPLIEKAPDFKPLLYDPFLFKVKSDYIDYDDEVDNYLSLLEAYQYNEQKNKENLLKASGRIINPDEVENYDQLVNDDKDHSGAGTIKVEQSS</sequence>
<protein>
    <recommendedName>
        <fullName evidence="5">LicD/FKTN/FKRP nucleotidyltransferase domain-containing protein</fullName>
    </recommendedName>
</protein>
<evidence type="ECO:0000256" key="1">
    <source>
        <dbReference type="ARBA" id="ARBA00004167"/>
    </source>
</evidence>
<organism evidence="6 7">
    <name type="scientific">Hyphopichia burtonii NRRL Y-1933</name>
    <dbReference type="NCBI Taxonomy" id="984485"/>
    <lineage>
        <taxon>Eukaryota</taxon>
        <taxon>Fungi</taxon>
        <taxon>Dikarya</taxon>
        <taxon>Ascomycota</taxon>
        <taxon>Saccharomycotina</taxon>
        <taxon>Pichiomycetes</taxon>
        <taxon>Debaryomycetaceae</taxon>
        <taxon>Hyphopichia</taxon>
    </lineage>
</organism>
<evidence type="ECO:0000313" key="6">
    <source>
        <dbReference type="EMBL" id="ODV67906.1"/>
    </source>
</evidence>
<dbReference type="AlphaFoldDB" id="A0A1E4RKZ1"/>
<dbReference type="OrthoDB" id="444255at2759"/>
<evidence type="ECO:0000256" key="3">
    <source>
        <dbReference type="ARBA" id="ARBA00022989"/>
    </source>
</evidence>
<dbReference type="Proteomes" id="UP000095085">
    <property type="component" value="Unassembled WGS sequence"/>
</dbReference>
<keyword evidence="3" id="KW-1133">Transmembrane helix</keyword>
<keyword evidence="7" id="KW-1185">Reference proteome</keyword>
<dbReference type="PANTHER" id="PTHR15407:SF28">
    <property type="entry name" value="RIBITOL-5-PHOSPHATE TRANSFERASE FKTN"/>
    <property type="match status" value="1"/>
</dbReference>
<dbReference type="EMBL" id="KV454540">
    <property type="protein sequence ID" value="ODV67906.1"/>
    <property type="molecule type" value="Genomic_DNA"/>
</dbReference>
<dbReference type="RefSeq" id="XP_020076973.1">
    <property type="nucleotide sequence ID" value="XM_020218659.1"/>
</dbReference>
<evidence type="ECO:0000259" key="5">
    <source>
        <dbReference type="Pfam" id="PF04991"/>
    </source>
</evidence>
<evidence type="ECO:0000256" key="4">
    <source>
        <dbReference type="ARBA" id="ARBA00023136"/>
    </source>
</evidence>
<dbReference type="InterPro" id="IPR007074">
    <property type="entry name" value="LicD/FKTN/FKRP_NTP_transf"/>
</dbReference>
<keyword evidence="4" id="KW-0472">Membrane</keyword>